<dbReference type="InParanoid" id="E1Z337"/>
<protein>
    <recommendedName>
        <fullName evidence="5">Protease Do-like PDZ domain-containing protein</fullName>
    </recommendedName>
</protein>
<gene>
    <name evidence="6" type="ORF">CHLNCDRAFT_56559</name>
</gene>
<keyword evidence="3" id="KW-0720">Serine protease</keyword>
<evidence type="ECO:0000259" key="5">
    <source>
        <dbReference type="Pfam" id="PF17815"/>
    </source>
</evidence>
<evidence type="ECO:0000313" key="6">
    <source>
        <dbReference type="EMBL" id="EFN59770.1"/>
    </source>
</evidence>
<organism evidence="7">
    <name type="scientific">Chlorella variabilis</name>
    <name type="common">Green alga</name>
    <dbReference type="NCBI Taxonomy" id="554065"/>
    <lineage>
        <taxon>Eukaryota</taxon>
        <taxon>Viridiplantae</taxon>
        <taxon>Chlorophyta</taxon>
        <taxon>core chlorophytes</taxon>
        <taxon>Trebouxiophyceae</taxon>
        <taxon>Chlorellales</taxon>
        <taxon>Chlorellaceae</taxon>
        <taxon>Chlorella clade</taxon>
        <taxon>Chlorella</taxon>
    </lineage>
</organism>
<accession>E1Z337</accession>
<dbReference type="AlphaFoldDB" id="E1Z337"/>
<sequence>MNKTYFGVKSTSDEQVVVLSSVLACDATMGYESTTGVRDSAVAAFNGTPVQNLAQLARLVMACQEGFMRFDLEAANKVVVVDAAQAHRCTAVIRDEHNIAADMSKDVQEQLDAWAAEEGGGAGQRGKRVSVEALRGKGAAADGMGAGGGGPPGLATPEKACVNYNQRPPERWDKGPASESTREPTKFLELAESEGQGGGVMLVLRARSVRRVARGAASSVDEAPRFERD</sequence>
<dbReference type="PROSITE" id="PS51257">
    <property type="entry name" value="PROKAR_LIPOPROTEIN"/>
    <property type="match status" value="1"/>
</dbReference>
<proteinExistence type="predicted"/>
<evidence type="ECO:0000313" key="7">
    <source>
        <dbReference type="Proteomes" id="UP000008141"/>
    </source>
</evidence>
<keyword evidence="1" id="KW-0645">Protease</keyword>
<evidence type="ECO:0000256" key="2">
    <source>
        <dbReference type="ARBA" id="ARBA00022801"/>
    </source>
</evidence>
<dbReference type="GO" id="GO:0006508">
    <property type="term" value="P:proteolysis"/>
    <property type="evidence" value="ECO:0007669"/>
    <property type="project" value="UniProtKB-KW"/>
</dbReference>
<keyword evidence="7" id="KW-1185">Reference proteome</keyword>
<dbReference type="STRING" id="554065.E1Z337"/>
<dbReference type="EMBL" id="GL433835">
    <property type="protein sequence ID" value="EFN59770.1"/>
    <property type="molecule type" value="Genomic_DNA"/>
</dbReference>
<evidence type="ECO:0000256" key="3">
    <source>
        <dbReference type="ARBA" id="ARBA00022825"/>
    </source>
</evidence>
<dbReference type="OrthoDB" id="1932632at2759"/>
<reference evidence="6 7" key="1">
    <citation type="journal article" date="2010" name="Plant Cell">
        <title>The Chlorella variabilis NC64A genome reveals adaptation to photosymbiosis, coevolution with viruses, and cryptic sex.</title>
        <authorList>
            <person name="Blanc G."/>
            <person name="Duncan G."/>
            <person name="Agarkova I."/>
            <person name="Borodovsky M."/>
            <person name="Gurnon J."/>
            <person name="Kuo A."/>
            <person name="Lindquist E."/>
            <person name="Lucas S."/>
            <person name="Pangilinan J."/>
            <person name="Polle J."/>
            <person name="Salamov A."/>
            <person name="Terry A."/>
            <person name="Yamada T."/>
            <person name="Dunigan D.D."/>
            <person name="Grigoriev I.V."/>
            <person name="Claverie J.M."/>
            <person name="Van Etten J.L."/>
        </authorList>
    </citation>
    <scope>NUCLEOTIDE SEQUENCE [LARGE SCALE GENOMIC DNA]</scope>
    <source>
        <strain evidence="6 7">NC64A</strain>
    </source>
</reference>
<dbReference type="InterPro" id="IPR046449">
    <property type="entry name" value="DEGP_PDZ_sf"/>
</dbReference>
<dbReference type="Pfam" id="PF17815">
    <property type="entry name" value="PDZ_3"/>
    <property type="match status" value="1"/>
</dbReference>
<name>E1Z337_CHLVA</name>
<dbReference type="GeneID" id="17359463"/>
<dbReference type="InterPro" id="IPR041517">
    <property type="entry name" value="DEGP_PDZ"/>
</dbReference>
<evidence type="ECO:0000256" key="1">
    <source>
        <dbReference type="ARBA" id="ARBA00022670"/>
    </source>
</evidence>
<dbReference type="RefSeq" id="XP_005851872.1">
    <property type="nucleotide sequence ID" value="XM_005851810.1"/>
</dbReference>
<feature type="region of interest" description="Disordered" evidence="4">
    <location>
        <begin position="167"/>
        <end position="186"/>
    </location>
</feature>
<evidence type="ECO:0000256" key="4">
    <source>
        <dbReference type="SAM" id="MobiDB-lite"/>
    </source>
</evidence>
<dbReference type="KEGG" id="cvr:CHLNCDRAFT_56559"/>
<dbReference type="Proteomes" id="UP000008141">
    <property type="component" value="Unassembled WGS sequence"/>
</dbReference>
<dbReference type="eggNOG" id="KOG1320">
    <property type="taxonomic scope" value="Eukaryota"/>
</dbReference>
<dbReference type="Gene3D" id="3.20.190.20">
    <property type="match status" value="1"/>
</dbReference>
<dbReference type="GO" id="GO:0004252">
    <property type="term" value="F:serine-type endopeptidase activity"/>
    <property type="evidence" value="ECO:0007669"/>
    <property type="project" value="TreeGrafter"/>
</dbReference>
<keyword evidence="2" id="KW-0378">Hydrolase</keyword>
<dbReference type="PANTHER" id="PTHR45980:SF18">
    <property type="entry name" value="PROTEASE DO-LIKE 9"/>
    <property type="match status" value="1"/>
</dbReference>
<feature type="domain" description="Protease Do-like PDZ" evidence="5">
    <location>
        <begin position="6"/>
        <end position="106"/>
    </location>
</feature>
<feature type="compositionally biased region" description="Basic and acidic residues" evidence="4">
    <location>
        <begin position="168"/>
        <end position="186"/>
    </location>
</feature>
<dbReference type="PANTHER" id="PTHR45980">
    <property type="match status" value="1"/>
</dbReference>